<reference evidence="1" key="1">
    <citation type="submission" date="2022-11" db="EMBL/GenBank/DDBJ databases">
        <title>Centuries of genome instability and evolution in soft-shell clam transmissible cancer (bioRxiv).</title>
        <authorList>
            <person name="Hart S.F.M."/>
            <person name="Yonemitsu M.A."/>
            <person name="Giersch R.M."/>
            <person name="Beal B.F."/>
            <person name="Arriagada G."/>
            <person name="Davis B.W."/>
            <person name="Ostrander E.A."/>
            <person name="Goff S.P."/>
            <person name="Metzger M.J."/>
        </authorList>
    </citation>
    <scope>NUCLEOTIDE SEQUENCE</scope>
    <source>
        <strain evidence="1">MELC-2E11</strain>
        <tissue evidence="1">Siphon/mantle</tissue>
    </source>
</reference>
<gene>
    <name evidence="1" type="ORF">MAR_012257</name>
</gene>
<protein>
    <submittedName>
        <fullName evidence="1">HS12A-like protein</fullName>
    </submittedName>
</protein>
<evidence type="ECO:0000313" key="1">
    <source>
        <dbReference type="EMBL" id="WAR26553.1"/>
    </source>
</evidence>
<dbReference type="InterPro" id="IPR043129">
    <property type="entry name" value="ATPase_NBD"/>
</dbReference>
<dbReference type="Proteomes" id="UP001164746">
    <property type="component" value="Chromosome 14"/>
</dbReference>
<accession>A0ABY7FWG9</accession>
<dbReference type="PANTHER" id="PTHR14187">
    <property type="entry name" value="ALPHA KINASE/ELONGATION FACTOR 2 KINASE"/>
    <property type="match status" value="1"/>
</dbReference>
<proteinExistence type="predicted"/>
<keyword evidence="2" id="KW-1185">Reference proteome</keyword>
<name>A0ABY7FWG9_MYAAR</name>
<sequence length="393" mass="43412">MEIEDETGKKVKANAVFAIAIRFLKDDLLSILNDCISGVFKPDEIVWVLTVPAIWDDGVKQFIREAAEEAGISSDKLTIALESESASIYCRNLPLERSSGEHALSAFKSRSKFLVVDAGEITTNGAMKNIFKASGGDWGGTKVDEAYFNILADVVGSFQSNQNKVQTNHDNVFFILLSMFNIQKLTIIVLNVSGNETLLEYKRTHMEDYLILMWNFEVKKRAINPLKSNIAVTFGISNLCRRQDLTKFSKGFTTFKPGGTVDIAVQEVAENGSMKNIYKASGGDWGGTKVSIKDDKMKVDMTKQIDAIAEHVVNLTDQSTIGDIAAIVLVPILVVGIDFGTTYSGWAYLLRSAFVDNPTKDIKRDMEIKDETGKKLKANIVFSVAISFCIKTL</sequence>
<dbReference type="SUPFAM" id="SSF53067">
    <property type="entry name" value="Actin-like ATPase domain"/>
    <property type="match status" value="1"/>
</dbReference>
<dbReference type="PANTHER" id="PTHR14187:SF46">
    <property type="entry name" value="HEAT SHOCK 70 KDA PROTEIN 12A"/>
    <property type="match status" value="1"/>
</dbReference>
<evidence type="ECO:0000313" key="2">
    <source>
        <dbReference type="Proteomes" id="UP001164746"/>
    </source>
</evidence>
<organism evidence="1 2">
    <name type="scientific">Mya arenaria</name>
    <name type="common">Soft-shell clam</name>
    <dbReference type="NCBI Taxonomy" id="6604"/>
    <lineage>
        <taxon>Eukaryota</taxon>
        <taxon>Metazoa</taxon>
        <taxon>Spiralia</taxon>
        <taxon>Lophotrochozoa</taxon>
        <taxon>Mollusca</taxon>
        <taxon>Bivalvia</taxon>
        <taxon>Autobranchia</taxon>
        <taxon>Heteroconchia</taxon>
        <taxon>Euheterodonta</taxon>
        <taxon>Imparidentia</taxon>
        <taxon>Neoheterodontei</taxon>
        <taxon>Myida</taxon>
        <taxon>Myoidea</taxon>
        <taxon>Myidae</taxon>
        <taxon>Mya</taxon>
    </lineage>
</organism>
<dbReference type="Gene3D" id="3.30.420.40">
    <property type="match status" value="1"/>
</dbReference>
<dbReference type="EMBL" id="CP111025">
    <property type="protein sequence ID" value="WAR26553.1"/>
    <property type="molecule type" value="Genomic_DNA"/>
</dbReference>